<evidence type="ECO:0000256" key="12">
    <source>
        <dbReference type="HAMAP-Rule" id="MF_00165"/>
    </source>
</evidence>
<keyword evidence="6 12" id="KW-0547">Nucleotide-binding</keyword>
<keyword evidence="8 12" id="KW-0067">ATP-binding</keyword>
<dbReference type="AlphaFoldDB" id="A0A517YCP6"/>
<dbReference type="GO" id="GO:0006233">
    <property type="term" value="P:dTDP biosynthetic process"/>
    <property type="evidence" value="ECO:0007669"/>
    <property type="project" value="InterPro"/>
</dbReference>
<evidence type="ECO:0000256" key="7">
    <source>
        <dbReference type="ARBA" id="ARBA00022777"/>
    </source>
</evidence>
<dbReference type="GO" id="GO:0005829">
    <property type="term" value="C:cytosol"/>
    <property type="evidence" value="ECO:0007669"/>
    <property type="project" value="TreeGrafter"/>
</dbReference>
<dbReference type="Gene3D" id="3.40.50.300">
    <property type="entry name" value="P-loop containing nucleotide triphosphate hydrolases"/>
    <property type="match status" value="1"/>
</dbReference>
<dbReference type="EC" id="2.7.4.9" evidence="2 12"/>
<comment type="catalytic activity">
    <reaction evidence="10 12">
        <text>dTMP + ATP = dTDP + ADP</text>
        <dbReference type="Rhea" id="RHEA:13517"/>
        <dbReference type="ChEBI" id="CHEBI:30616"/>
        <dbReference type="ChEBI" id="CHEBI:58369"/>
        <dbReference type="ChEBI" id="CHEBI:63528"/>
        <dbReference type="ChEBI" id="CHEBI:456216"/>
        <dbReference type="EC" id="2.7.4.9"/>
    </reaction>
</comment>
<keyword evidence="7 12" id="KW-0418">Kinase</keyword>
<dbReference type="KEGG" id="aagg:ETAA8_31080"/>
<evidence type="ECO:0000256" key="11">
    <source>
        <dbReference type="ARBA" id="ARBA00057735"/>
    </source>
</evidence>
<dbReference type="Pfam" id="PF02223">
    <property type="entry name" value="Thymidylate_kin"/>
    <property type="match status" value="1"/>
</dbReference>
<dbReference type="InterPro" id="IPR027417">
    <property type="entry name" value="P-loop_NTPase"/>
</dbReference>
<feature type="domain" description="Thymidylate kinase-like" evidence="13">
    <location>
        <begin position="5"/>
        <end position="191"/>
    </location>
</feature>
<dbReference type="GO" id="GO:0006227">
    <property type="term" value="P:dUDP biosynthetic process"/>
    <property type="evidence" value="ECO:0007669"/>
    <property type="project" value="TreeGrafter"/>
</dbReference>
<dbReference type="HAMAP" id="MF_00165">
    <property type="entry name" value="Thymidylate_kinase"/>
    <property type="match status" value="1"/>
</dbReference>
<dbReference type="RefSeq" id="WP_145089599.1">
    <property type="nucleotide sequence ID" value="NZ_CP036274.1"/>
</dbReference>
<proteinExistence type="inferred from homology"/>
<comment type="similarity">
    <text evidence="1 12">Belongs to the thymidylate kinase family.</text>
</comment>
<evidence type="ECO:0000256" key="8">
    <source>
        <dbReference type="ARBA" id="ARBA00022840"/>
    </source>
</evidence>
<dbReference type="OrthoDB" id="9774907at2"/>
<dbReference type="FunFam" id="3.40.50.300:FF:000225">
    <property type="entry name" value="Thymidylate kinase"/>
    <property type="match status" value="1"/>
</dbReference>
<dbReference type="GO" id="GO:0005524">
    <property type="term" value="F:ATP binding"/>
    <property type="evidence" value="ECO:0007669"/>
    <property type="project" value="UniProtKB-UniRule"/>
</dbReference>
<dbReference type="CDD" id="cd01672">
    <property type="entry name" value="TMPK"/>
    <property type="match status" value="1"/>
</dbReference>
<evidence type="ECO:0000256" key="1">
    <source>
        <dbReference type="ARBA" id="ARBA00009776"/>
    </source>
</evidence>
<evidence type="ECO:0000256" key="6">
    <source>
        <dbReference type="ARBA" id="ARBA00022741"/>
    </source>
</evidence>
<evidence type="ECO:0000259" key="13">
    <source>
        <dbReference type="Pfam" id="PF02223"/>
    </source>
</evidence>
<evidence type="ECO:0000313" key="14">
    <source>
        <dbReference type="EMBL" id="QDU28016.1"/>
    </source>
</evidence>
<dbReference type="SUPFAM" id="SSF52540">
    <property type="entry name" value="P-loop containing nucleoside triphosphate hydrolases"/>
    <property type="match status" value="1"/>
</dbReference>
<dbReference type="GO" id="GO:0004798">
    <property type="term" value="F:dTMP kinase activity"/>
    <property type="evidence" value="ECO:0007669"/>
    <property type="project" value="UniProtKB-UniRule"/>
</dbReference>
<protein>
    <recommendedName>
        <fullName evidence="3 12">Thymidylate kinase</fullName>
        <ecNumber evidence="2 12">2.7.4.9</ecNumber>
    </recommendedName>
    <alternativeName>
        <fullName evidence="9 12">dTMP kinase</fullName>
    </alternativeName>
</protein>
<dbReference type="GO" id="GO:0006235">
    <property type="term" value="P:dTTP biosynthetic process"/>
    <property type="evidence" value="ECO:0007669"/>
    <property type="project" value="UniProtKB-UniRule"/>
</dbReference>
<keyword evidence="4 12" id="KW-0808">Transferase</keyword>
<keyword evidence="5 12" id="KW-0545">Nucleotide biosynthesis</keyword>
<keyword evidence="15" id="KW-1185">Reference proteome</keyword>
<dbReference type="InterPro" id="IPR018094">
    <property type="entry name" value="Thymidylate_kinase"/>
</dbReference>
<evidence type="ECO:0000256" key="9">
    <source>
        <dbReference type="ARBA" id="ARBA00029962"/>
    </source>
</evidence>
<dbReference type="InterPro" id="IPR039430">
    <property type="entry name" value="Thymidylate_kin-like_dom"/>
</dbReference>
<accession>A0A517YCP6</accession>
<evidence type="ECO:0000256" key="3">
    <source>
        <dbReference type="ARBA" id="ARBA00017144"/>
    </source>
</evidence>
<dbReference type="Proteomes" id="UP000315017">
    <property type="component" value="Chromosome"/>
</dbReference>
<gene>
    <name evidence="12 14" type="primary">tmk</name>
    <name evidence="14" type="ORF">ETAA8_31080</name>
</gene>
<name>A0A517YCP6_9BACT</name>
<comment type="function">
    <text evidence="11 12">Phosphorylation of dTMP to form dTDP in both de novo and salvage pathways of dTTP synthesis.</text>
</comment>
<evidence type="ECO:0000256" key="5">
    <source>
        <dbReference type="ARBA" id="ARBA00022727"/>
    </source>
</evidence>
<dbReference type="EMBL" id="CP036274">
    <property type="protein sequence ID" value="QDU28016.1"/>
    <property type="molecule type" value="Genomic_DNA"/>
</dbReference>
<dbReference type="NCBIfam" id="TIGR00041">
    <property type="entry name" value="DTMP_kinase"/>
    <property type="match status" value="1"/>
</dbReference>
<dbReference type="PANTHER" id="PTHR10344">
    <property type="entry name" value="THYMIDYLATE KINASE"/>
    <property type="match status" value="1"/>
</dbReference>
<sequence length="207" mass="22506">MFISFDGVDGAGKSTQVRLLREWLVARGKQVVTCRDPGSTSLGEKLREVLLSHHDVAIHRRSEMLLYMAARAQLVEEVIRPALGRGEWVLSDRYLLANVVYQAHAGGMNIEEVWQTGRVATGGLMPNLTIVLDMPAAAARARQGRPPDRMEAQGLDYLEKVRQGFLTEATAGRVPIVVFAADRQPGVIHAEVVATVEQLLAGLAGGS</sequence>
<evidence type="ECO:0000256" key="4">
    <source>
        <dbReference type="ARBA" id="ARBA00022679"/>
    </source>
</evidence>
<reference evidence="14 15" key="1">
    <citation type="submission" date="2019-02" db="EMBL/GenBank/DDBJ databases">
        <title>Deep-cultivation of Planctomycetes and their phenomic and genomic characterization uncovers novel biology.</title>
        <authorList>
            <person name="Wiegand S."/>
            <person name="Jogler M."/>
            <person name="Boedeker C."/>
            <person name="Pinto D."/>
            <person name="Vollmers J."/>
            <person name="Rivas-Marin E."/>
            <person name="Kohn T."/>
            <person name="Peeters S.H."/>
            <person name="Heuer A."/>
            <person name="Rast P."/>
            <person name="Oberbeckmann S."/>
            <person name="Bunk B."/>
            <person name="Jeske O."/>
            <person name="Meyerdierks A."/>
            <person name="Storesund J.E."/>
            <person name="Kallscheuer N."/>
            <person name="Luecker S."/>
            <person name="Lage O.M."/>
            <person name="Pohl T."/>
            <person name="Merkel B.J."/>
            <person name="Hornburger P."/>
            <person name="Mueller R.-W."/>
            <person name="Bruemmer F."/>
            <person name="Labrenz M."/>
            <person name="Spormann A.M."/>
            <person name="Op den Camp H."/>
            <person name="Overmann J."/>
            <person name="Amann R."/>
            <person name="Jetten M.S.M."/>
            <person name="Mascher T."/>
            <person name="Medema M.H."/>
            <person name="Devos D.P."/>
            <person name="Kaster A.-K."/>
            <person name="Ovreas L."/>
            <person name="Rohde M."/>
            <person name="Galperin M.Y."/>
            <person name="Jogler C."/>
        </authorList>
    </citation>
    <scope>NUCLEOTIDE SEQUENCE [LARGE SCALE GENOMIC DNA]</scope>
    <source>
        <strain evidence="14 15">ETA_A8</strain>
    </source>
</reference>
<feature type="binding site" evidence="12">
    <location>
        <begin position="7"/>
        <end position="14"/>
    </location>
    <ligand>
        <name>ATP</name>
        <dbReference type="ChEBI" id="CHEBI:30616"/>
    </ligand>
</feature>
<organism evidence="14 15">
    <name type="scientific">Anatilimnocola aggregata</name>
    <dbReference type="NCBI Taxonomy" id="2528021"/>
    <lineage>
        <taxon>Bacteria</taxon>
        <taxon>Pseudomonadati</taxon>
        <taxon>Planctomycetota</taxon>
        <taxon>Planctomycetia</taxon>
        <taxon>Pirellulales</taxon>
        <taxon>Pirellulaceae</taxon>
        <taxon>Anatilimnocola</taxon>
    </lineage>
</organism>
<evidence type="ECO:0000256" key="2">
    <source>
        <dbReference type="ARBA" id="ARBA00012980"/>
    </source>
</evidence>
<evidence type="ECO:0000256" key="10">
    <source>
        <dbReference type="ARBA" id="ARBA00048743"/>
    </source>
</evidence>
<dbReference type="PANTHER" id="PTHR10344:SF4">
    <property type="entry name" value="UMP-CMP KINASE 2, MITOCHONDRIAL"/>
    <property type="match status" value="1"/>
</dbReference>
<evidence type="ECO:0000313" key="15">
    <source>
        <dbReference type="Proteomes" id="UP000315017"/>
    </source>
</evidence>